<dbReference type="Proteomes" id="UP001495147">
    <property type="component" value="Unassembled WGS sequence"/>
</dbReference>
<proteinExistence type="predicted"/>
<comment type="caution">
    <text evidence="1">The sequence shown here is derived from an EMBL/GenBank/DDBJ whole genome shotgun (WGS) entry which is preliminary data.</text>
</comment>
<gene>
    <name evidence="1" type="ORF">ABDJ85_06240</name>
</gene>
<organism evidence="1 2">
    <name type="scientific">Roseateles paludis</name>
    <dbReference type="NCBI Taxonomy" id="3145238"/>
    <lineage>
        <taxon>Bacteria</taxon>
        <taxon>Pseudomonadati</taxon>
        <taxon>Pseudomonadota</taxon>
        <taxon>Betaproteobacteria</taxon>
        <taxon>Burkholderiales</taxon>
        <taxon>Sphaerotilaceae</taxon>
        <taxon>Roseateles</taxon>
    </lineage>
</organism>
<dbReference type="RefSeq" id="WP_347703906.1">
    <property type="nucleotide sequence ID" value="NZ_JBDPZD010000002.1"/>
</dbReference>
<protein>
    <submittedName>
        <fullName evidence="1">Uncharacterized protein</fullName>
    </submittedName>
</protein>
<keyword evidence="2" id="KW-1185">Reference proteome</keyword>
<evidence type="ECO:0000313" key="2">
    <source>
        <dbReference type="Proteomes" id="UP001495147"/>
    </source>
</evidence>
<name>A0ABV0G011_9BURK</name>
<reference evidence="1 2" key="1">
    <citation type="submission" date="2024-05" db="EMBL/GenBank/DDBJ databases">
        <title>Roseateles sp. DJS-2-20 16S ribosomal RNA gene Genome sequencing and assembly.</title>
        <authorList>
            <person name="Woo H."/>
        </authorList>
    </citation>
    <scope>NUCLEOTIDE SEQUENCE [LARGE SCALE GENOMIC DNA]</scope>
    <source>
        <strain evidence="1 2">DJS-2-20</strain>
    </source>
</reference>
<evidence type="ECO:0000313" key="1">
    <source>
        <dbReference type="EMBL" id="MEO3691063.1"/>
    </source>
</evidence>
<accession>A0ABV0G011</accession>
<sequence length="285" mass="31501">MTTLKHCYPTRCTTLKLPPGLGDYLRGGIALAHHALERGWGFELDFSGHPIGKFLDPTASAEASQAPIDEFFDERASLVYGWMDRLQEGQVGRTCTNLLPHESRITPRVREAMQANLRLNPAILATAQDTKSAIAGDQPMAVLHVRVADADFRSLQTTQPALCAAIESRVLPTWGRRVAVLSNNPGLRAALCERYGFRLIEAEAVHLGACDVNDQAVRDTLVDFALICSASQVFSHSAYGWKSGFSYWASAIHGIQFDSLRAEHTEVTPVWKQRLKTALWSLESR</sequence>
<dbReference type="EMBL" id="JBDPZD010000002">
    <property type="protein sequence ID" value="MEO3691063.1"/>
    <property type="molecule type" value="Genomic_DNA"/>
</dbReference>